<protein>
    <submittedName>
        <fullName evidence="2">Alpha/beta-Hydrolase</fullName>
    </submittedName>
</protein>
<evidence type="ECO:0000313" key="3">
    <source>
        <dbReference type="Proteomes" id="UP000041625"/>
    </source>
</evidence>
<dbReference type="InterPro" id="IPR000073">
    <property type="entry name" value="AB_hydrolase_1"/>
</dbReference>
<name>A0AA86WYL6_9VIBR</name>
<dbReference type="PRINTS" id="PR00111">
    <property type="entry name" value="ABHYDROLASE"/>
</dbReference>
<comment type="caution">
    <text evidence="2">The sequence shown here is derived from an EMBL/GenBank/DDBJ whole genome shotgun (WGS) entry which is preliminary data.</text>
</comment>
<organism evidence="2 3">
    <name type="scientific">Vibrio coralliirubri</name>
    <dbReference type="NCBI Taxonomy" id="1516159"/>
    <lineage>
        <taxon>Bacteria</taxon>
        <taxon>Pseudomonadati</taxon>
        <taxon>Pseudomonadota</taxon>
        <taxon>Gammaproteobacteria</taxon>
        <taxon>Vibrionales</taxon>
        <taxon>Vibrionaceae</taxon>
        <taxon>Vibrio</taxon>
    </lineage>
</organism>
<dbReference type="InterPro" id="IPR050266">
    <property type="entry name" value="AB_hydrolase_sf"/>
</dbReference>
<dbReference type="Gene3D" id="3.40.50.1820">
    <property type="entry name" value="alpha/beta hydrolase"/>
    <property type="match status" value="1"/>
</dbReference>
<dbReference type="Proteomes" id="UP000041625">
    <property type="component" value="Unassembled WGS sequence"/>
</dbReference>
<dbReference type="AlphaFoldDB" id="A0AA86WYL6"/>
<dbReference type="EMBL" id="CCKJ01000033">
    <property type="protein sequence ID" value="CDT69982.1"/>
    <property type="molecule type" value="Genomic_DNA"/>
</dbReference>
<feature type="domain" description="AB hydrolase-1" evidence="1">
    <location>
        <begin position="60"/>
        <end position="221"/>
    </location>
</feature>
<reference evidence="2 3" key="1">
    <citation type="submission" date="2014-06" db="EMBL/GenBank/DDBJ databases">
        <authorList>
            <person name="Le Roux F."/>
        </authorList>
    </citation>
    <scope>NUCLEOTIDE SEQUENCE [LARGE SCALE GENOMIC DNA]</scope>
    <source>
        <strain evidence="2 3">J2-31</strain>
    </source>
</reference>
<sequence>MMKPEVPLLWLPGLLCDETLFQDVNKELPNWVAPFTCDLGTETSMQALASKVLENAPATFVLGGLSMGGILAFEVFRQAPQRVKGLILMDTNSADEKSEVSEKRNALVDKAKAGEFESITPDILMPVLIHPNQLASQELTQRITQMANNIGVERFEAHAQALATRPDARPLLADIQIPTLIITGKDDLLCPIDNHLLMAKHIKQVSLHVIPDCGHLSTMEQPKVVAKFISDWLSANEFPVRKFG</sequence>
<accession>A0AA86WYL6</accession>
<dbReference type="PANTHER" id="PTHR43798:SF29">
    <property type="entry name" value="AB HYDROLASE-1 DOMAIN-CONTAINING PROTEIN"/>
    <property type="match status" value="1"/>
</dbReference>
<dbReference type="SUPFAM" id="SSF53474">
    <property type="entry name" value="alpha/beta-Hydrolases"/>
    <property type="match status" value="1"/>
</dbReference>
<dbReference type="InterPro" id="IPR029058">
    <property type="entry name" value="AB_hydrolase_fold"/>
</dbReference>
<evidence type="ECO:0000259" key="1">
    <source>
        <dbReference type="Pfam" id="PF00561"/>
    </source>
</evidence>
<evidence type="ECO:0000313" key="2">
    <source>
        <dbReference type="EMBL" id="CDT69982.1"/>
    </source>
</evidence>
<gene>
    <name evidence="2" type="ORF">VCR31J2_1280309</name>
</gene>
<dbReference type="PANTHER" id="PTHR43798">
    <property type="entry name" value="MONOACYLGLYCEROL LIPASE"/>
    <property type="match status" value="1"/>
</dbReference>
<proteinExistence type="predicted"/>
<keyword evidence="3" id="KW-1185">Reference proteome</keyword>
<dbReference type="Pfam" id="PF00561">
    <property type="entry name" value="Abhydrolase_1"/>
    <property type="match status" value="1"/>
</dbReference>